<evidence type="ECO:0000256" key="3">
    <source>
        <dbReference type="ARBA" id="ARBA00022448"/>
    </source>
</evidence>
<dbReference type="PROSITE" id="PS50850">
    <property type="entry name" value="MFS"/>
    <property type="match status" value="1"/>
</dbReference>
<dbReference type="PROSITE" id="PS00216">
    <property type="entry name" value="SUGAR_TRANSPORT_1"/>
    <property type="match status" value="1"/>
</dbReference>
<feature type="transmembrane region" description="Helical" evidence="7">
    <location>
        <begin position="252"/>
        <end position="271"/>
    </location>
</feature>
<comment type="similarity">
    <text evidence="2">Belongs to the major facilitator superfamily. TCR/Tet family.</text>
</comment>
<dbReference type="Proteomes" id="UP000325218">
    <property type="component" value="Unassembled WGS sequence"/>
</dbReference>
<organism evidence="9 10">
    <name type="scientific">Paenibacillus faecis</name>
    <dbReference type="NCBI Taxonomy" id="862114"/>
    <lineage>
        <taxon>Bacteria</taxon>
        <taxon>Bacillati</taxon>
        <taxon>Bacillota</taxon>
        <taxon>Bacilli</taxon>
        <taxon>Bacillales</taxon>
        <taxon>Paenibacillaceae</taxon>
        <taxon>Paenibacillus</taxon>
    </lineage>
</organism>
<dbReference type="SUPFAM" id="SSF103473">
    <property type="entry name" value="MFS general substrate transporter"/>
    <property type="match status" value="1"/>
</dbReference>
<feature type="transmembrane region" description="Helical" evidence="7">
    <location>
        <begin position="12"/>
        <end position="34"/>
    </location>
</feature>
<evidence type="ECO:0000313" key="10">
    <source>
        <dbReference type="Proteomes" id="UP000325218"/>
    </source>
</evidence>
<feature type="transmembrane region" description="Helical" evidence="7">
    <location>
        <begin position="164"/>
        <end position="183"/>
    </location>
</feature>
<feature type="transmembrane region" description="Helical" evidence="7">
    <location>
        <begin position="283"/>
        <end position="299"/>
    </location>
</feature>
<dbReference type="RefSeq" id="WP_148450817.1">
    <property type="nucleotide sequence ID" value="NZ_VSDO01000001.1"/>
</dbReference>
<evidence type="ECO:0000256" key="4">
    <source>
        <dbReference type="ARBA" id="ARBA00022692"/>
    </source>
</evidence>
<evidence type="ECO:0000256" key="6">
    <source>
        <dbReference type="ARBA" id="ARBA00023136"/>
    </source>
</evidence>
<dbReference type="PANTHER" id="PTHR23504:SF115">
    <property type="entry name" value="MULTIDRUG RESISTANCE PROTEIN 2"/>
    <property type="match status" value="1"/>
</dbReference>
<keyword evidence="3" id="KW-0813">Transport</keyword>
<feature type="domain" description="Major facilitator superfamily (MFS) profile" evidence="8">
    <location>
        <begin position="11"/>
        <end position="392"/>
    </location>
</feature>
<name>A0A5D0D242_9BACL</name>
<dbReference type="GO" id="GO:0022857">
    <property type="term" value="F:transmembrane transporter activity"/>
    <property type="evidence" value="ECO:0007669"/>
    <property type="project" value="InterPro"/>
</dbReference>
<evidence type="ECO:0000259" key="8">
    <source>
        <dbReference type="PROSITE" id="PS50850"/>
    </source>
</evidence>
<keyword evidence="5 7" id="KW-1133">Transmembrane helix</keyword>
<dbReference type="InterPro" id="IPR011701">
    <property type="entry name" value="MFS"/>
</dbReference>
<feature type="transmembrane region" description="Helical" evidence="7">
    <location>
        <begin position="342"/>
        <end position="363"/>
    </location>
</feature>
<sequence length="409" mass="44900">MSRIPVTSRYPLFILMFNLFIALLGQGMVIPILPDYLKLFDAAGTAAGYLVAAFGAAQFLFSPIGGQLSDRFGRKKMIMSGLFLTVLSDYMFAVSHSLSFLYAARFIGGIGLGLMVPSVMAYVADCTTTKTRAKGMGYLSAAMNLGMVLGPGLGGIIAEFGIRMPYFFAAGLGLAATLLTGLLPETQTRQLQQPARLRSEREPLKQQIVNSFRTPYFRYLLLILVMTFGLANYETVYALFVEQKYAFDAREISVIITIGAIVGVVVQVWLLDRIVRRFGEIRVIRLSLILSACTLLLMLVRVNQAYLLVISALFFAFNAFLRPTASTIIANMAEGRQGYASGLNTTYTSLGNMIGPIFAGVLFDIQLNLPYIMGAFILLGAFGLTIERKMRNEGRIYNDGGVMAQKPEE</sequence>
<evidence type="ECO:0000256" key="5">
    <source>
        <dbReference type="ARBA" id="ARBA00022989"/>
    </source>
</evidence>
<dbReference type="AlphaFoldDB" id="A0A5D0D242"/>
<accession>A0A5D0D242</accession>
<dbReference type="OrthoDB" id="9793283at2"/>
<dbReference type="CDD" id="cd17325">
    <property type="entry name" value="MFS_MdtG_SLC18_like"/>
    <property type="match status" value="1"/>
</dbReference>
<feature type="transmembrane region" description="Helical" evidence="7">
    <location>
        <begin position="100"/>
        <end position="124"/>
    </location>
</feature>
<evidence type="ECO:0000256" key="7">
    <source>
        <dbReference type="SAM" id="Phobius"/>
    </source>
</evidence>
<feature type="transmembrane region" description="Helical" evidence="7">
    <location>
        <begin position="219"/>
        <end position="240"/>
    </location>
</feature>
<dbReference type="InterPro" id="IPR001958">
    <property type="entry name" value="Tet-R_TetA/multi-R_MdtG-like"/>
</dbReference>
<evidence type="ECO:0000256" key="2">
    <source>
        <dbReference type="ARBA" id="ARBA00007520"/>
    </source>
</evidence>
<feature type="transmembrane region" description="Helical" evidence="7">
    <location>
        <begin position="77"/>
        <end position="94"/>
    </location>
</feature>
<evidence type="ECO:0000313" key="9">
    <source>
        <dbReference type="EMBL" id="TYA15227.1"/>
    </source>
</evidence>
<dbReference type="PRINTS" id="PR01035">
    <property type="entry name" value="TCRTETA"/>
</dbReference>
<feature type="transmembrane region" description="Helical" evidence="7">
    <location>
        <begin position="305"/>
        <end position="321"/>
    </location>
</feature>
<comment type="caution">
    <text evidence="9">The sequence shown here is derived from an EMBL/GenBank/DDBJ whole genome shotgun (WGS) entry which is preliminary data.</text>
</comment>
<feature type="transmembrane region" description="Helical" evidence="7">
    <location>
        <begin position="46"/>
        <end position="65"/>
    </location>
</feature>
<dbReference type="GO" id="GO:0005886">
    <property type="term" value="C:plasma membrane"/>
    <property type="evidence" value="ECO:0007669"/>
    <property type="project" value="UniProtKB-SubCell"/>
</dbReference>
<dbReference type="Pfam" id="PF07690">
    <property type="entry name" value="MFS_1"/>
    <property type="match status" value="1"/>
</dbReference>
<comment type="subcellular location">
    <subcellularLocation>
        <location evidence="1">Cell membrane</location>
        <topology evidence="1">Multi-pass membrane protein</topology>
    </subcellularLocation>
</comment>
<dbReference type="PANTHER" id="PTHR23504">
    <property type="entry name" value="MAJOR FACILITATOR SUPERFAMILY DOMAIN-CONTAINING PROTEIN 10"/>
    <property type="match status" value="1"/>
</dbReference>
<feature type="transmembrane region" description="Helical" evidence="7">
    <location>
        <begin position="136"/>
        <end position="158"/>
    </location>
</feature>
<evidence type="ECO:0000256" key="1">
    <source>
        <dbReference type="ARBA" id="ARBA00004651"/>
    </source>
</evidence>
<dbReference type="EMBL" id="VSDO01000001">
    <property type="protein sequence ID" value="TYA15227.1"/>
    <property type="molecule type" value="Genomic_DNA"/>
</dbReference>
<dbReference type="Gene3D" id="1.20.1250.20">
    <property type="entry name" value="MFS general substrate transporter like domains"/>
    <property type="match status" value="1"/>
</dbReference>
<dbReference type="InterPro" id="IPR020846">
    <property type="entry name" value="MFS_dom"/>
</dbReference>
<reference evidence="9 10" key="1">
    <citation type="submission" date="2019-08" db="EMBL/GenBank/DDBJ databases">
        <title>Genome sequencing of Paenibacillus faecis DSM 23593(T).</title>
        <authorList>
            <person name="Kook J.-K."/>
            <person name="Park S.-N."/>
            <person name="Lim Y.K."/>
        </authorList>
    </citation>
    <scope>NUCLEOTIDE SEQUENCE [LARGE SCALE GENOMIC DNA]</scope>
    <source>
        <strain evidence="9 10">DSM 23593</strain>
    </source>
</reference>
<keyword evidence="4 7" id="KW-0812">Transmembrane</keyword>
<dbReference type="InterPro" id="IPR005829">
    <property type="entry name" value="Sugar_transporter_CS"/>
</dbReference>
<dbReference type="InterPro" id="IPR036259">
    <property type="entry name" value="MFS_trans_sf"/>
</dbReference>
<keyword evidence="6 7" id="KW-0472">Membrane</keyword>
<protein>
    <submittedName>
        <fullName evidence="9">MFS transporter</fullName>
    </submittedName>
</protein>
<proteinExistence type="inferred from homology"/>
<gene>
    <name evidence="9" type="ORF">FRY98_06185</name>
</gene>
<keyword evidence="10" id="KW-1185">Reference proteome</keyword>
<feature type="transmembrane region" description="Helical" evidence="7">
    <location>
        <begin position="369"/>
        <end position="386"/>
    </location>
</feature>